<evidence type="ECO:0000313" key="2">
    <source>
        <dbReference type="Proteomes" id="UP001597340"/>
    </source>
</evidence>
<dbReference type="Gene3D" id="3.40.50.300">
    <property type="entry name" value="P-loop containing nucleotide triphosphate hydrolases"/>
    <property type="match status" value="2"/>
</dbReference>
<dbReference type="EMBL" id="JBHTNZ010000040">
    <property type="protein sequence ID" value="MFD1463701.1"/>
    <property type="molecule type" value="Genomic_DNA"/>
</dbReference>
<dbReference type="PANTHER" id="PTHR30121">
    <property type="entry name" value="UNCHARACTERIZED PROTEIN YJGR-RELATED"/>
    <property type="match status" value="1"/>
</dbReference>
<dbReference type="RefSeq" id="WP_229523843.1">
    <property type="nucleotide sequence ID" value="NZ_JAFFQR010000042.1"/>
</dbReference>
<dbReference type="InterPro" id="IPR016628">
    <property type="entry name" value="ATPase_SAG2001_prd"/>
</dbReference>
<dbReference type="SUPFAM" id="SSF52540">
    <property type="entry name" value="P-loop containing nucleoside triphosphate hydrolases"/>
    <property type="match status" value="1"/>
</dbReference>
<reference evidence="2" key="1">
    <citation type="journal article" date="2019" name="Int. J. Syst. Evol. Microbiol.">
        <title>The Global Catalogue of Microorganisms (GCM) 10K type strain sequencing project: providing services to taxonomists for standard genome sequencing and annotation.</title>
        <authorList>
            <consortium name="The Broad Institute Genomics Platform"/>
            <consortium name="The Broad Institute Genome Sequencing Center for Infectious Disease"/>
            <person name="Wu L."/>
            <person name="Ma J."/>
        </authorList>
    </citation>
    <scope>NUCLEOTIDE SEQUENCE [LARGE SCALE GENOMIC DNA]</scope>
    <source>
        <strain evidence="2">CCM 9147</strain>
    </source>
</reference>
<keyword evidence="2" id="KW-1185">Reference proteome</keyword>
<dbReference type="InterPro" id="IPR051162">
    <property type="entry name" value="T4SS_component"/>
</dbReference>
<dbReference type="PANTHER" id="PTHR30121:SF6">
    <property type="entry name" value="SLR6007 PROTEIN"/>
    <property type="match status" value="1"/>
</dbReference>
<dbReference type="InterPro" id="IPR027417">
    <property type="entry name" value="P-loop_NTPase"/>
</dbReference>
<dbReference type="Proteomes" id="UP001597340">
    <property type="component" value="Unassembled WGS sequence"/>
</dbReference>
<organism evidence="1 2">
    <name type="scientific">Paenibacillus farraposensis</name>
    <dbReference type="NCBI Taxonomy" id="2807095"/>
    <lineage>
        <taxon>Bacteria</taxon>
        <taxon>Bacillati</taxon>
        <taxon>Bacillota</taxon>
        <taxon>Bacilli</taxon>
        <taxon>Bacillales</taxon>
        <taxon>Paenibacillaceae</taxon>
        <taxon>Paenibacillus</taxon>
    </lineage>
</organism>
<dbReference type="Pfam" id="PF12846">
    <property type="entry name" value="AAA_10"/>
    <property type="match status" value="1"/>
</dbReference>
<proteinExistence type="predicted"/>
<sequence length="870" mass="98563">MDLSKKPQRINVEFPIAYFEQNLIFTHNHEAWAVYELSPFVYDHLSDRRKLDKLFSLSSLLSVFSDKFHLLWLPEIHDISEHHERLRQRLSGPLRDWAKQVVDFHEDYLNSIYNSGINANNVKYKAYVIVYLSKSESSDLVDQIEGIYTEVKRIIARPKQIIEKFTGLNAPEIYEHEFQAYLTKEKQIYSRISRKIKLIRGTERTTEWLIKRNFWLGIADPELRSTKTKAWSPKKKKGIRNRLETLMYDSRQVLTLTEAEINAKHPRRITLTQPLDGEDKTIHHTYLTVSELPDELEMPDNEWLYSAALLPFPIQMSIKVDVLEPREALTKVKRKKMEIENQIKNINEAQATVPEDLADKHASAHFLEADYKKSKNPTFLTHVTFGLYHTDLNVLKSNAKILQDHFKDAGNIQVAQPAGDQWLLFNDFIPGSPLYVTDYIQRIPPETLAASMIGASQELGDEQGTYIGTTGDLARPVYMDPGHPSKINRSPSIVIVGTLGGGKSVLGNLLSYICGTVTGGKVLILDPKNERSKWPLHLSELTEAGQIQVTTLSSDLEDQGKLDPFIMLKDIETAKEAAVEILSYLSSTGTNTVQYSYISRAVQTVADEPNPYLAKCITELLKIGKDNKPEATLVAEILESFMTLSFAKLLFGTGEEKTMNLDCVFNILQVANLQLPDPETRTENYSLGEKMSVGIMFAVARFAEKFIYHDRGIFKYVTFDEAWSILSNHAGKAIGNKVVRTGRSLNGGAIFITQNATDVAGDMAGNIGIKFAFRDEDTEKIKNTLSLFGLEHIQTNIDMIRNLNDGQCLMQDVKGRIGILDVDLVFTHLEEAFDTRPPAESELTQEDMGEFGILQAFQQHVEQMEGVTYE</sequence>
<keyword evidence="1" id="KW-0067">ATP-binding</keyword>
<keyword evidence="1" id="KW-0547">Nucleotide-binding</keyword>
<protein>
    <submittedName>
        <fullName evidence="1">ATP-binding protein</fullName>
    </submittedName>
</protein>
<name>A0ABW4DK89_9BACL</name>
<gene>
    <name evidence="1" type="ORF">ACFQ5D_20590</name>
</gene>
<dbReference type="PIRSF" id="PIRSF015040">
    <property type="entry name" value="ATPase_SAG2001_prd"/>
    <property type="match status" value="1"/>
</dbReference>
<evidence type="ECO:0000313" key="1">
    <source>
        <dbReference type="EMBL" id="MFD1463701.1"/>
    </source>
</evidence>
<comment type="caution">
    <text evidence="1">The sequence shown here is derived from an EMBL/GenBank/DDBJ whole genome shotgun (WGS) entry which is preliminary data.</text>
</comment>
<dbReference type="GO" id="GO:0005524">
    <property type="term" value="F:ATP binding"/>
    <property type="evidence" value="ECO:0007669"/>
    <property type="project" value="UniProtKB-KW"/>
</dbReference>
<accession>A0ABW4DK89</accession>